<dbReference type="EMBL" id="CP062796">
    <property type="protein sequence ID" value="QUL99103.1"/>
    <property type="molecule type" value="Genomic_DNA"/>
</dbReference>
<comment type="function">
    <text evidence="11">Part of the high-affinity ATP-driven potassium transport (or Kdp) system, which catalyzes the hydrolysis of ATP coupled with the electrogenic transport of potassium into the cytoplasm. This subunit acts as a catalytic chaperone that increases the ATP-binding affinity of the ATP-hydrolyzing subunit KdpB by the formation of a transient KdpB/KdpC/ATP ternary complex.</text>
</comment>
<dbReference type="AlphaFoldDB" id="A0AAT9LDK4"/>
<dbReference type="PIRSF" id="PIRSF001296">
    <property type="entry name" value="K_ATPase_KdpC"/>
    <property type="match status" value="1"/>
</dbReference>
<keyword evidence="8 11" id="KW-1133">Transmembrane helix</keyword>
<evidence type="ECO:0000256" key="8">
    <source>
        <dbReference type="ARBA" id="ARBA00022989"/>
    </source>
</evidence>
<evidence type="ECO:0000256" key="5">
    <source>
        <dbReference type="ARBA" id="ARBA00022741"/>
    </source>
</evidence>
<keyword evidence="6 11" id="KW-0067">ATP-binding</keyword>
<comment type="subcellular location">
    <subcellularLocation>
        <location evidence="11">Cell membrane</location>
        <topology evidence="11">Single-pass membrane protein</topology>
    </subcellularLocation>
</comment>
<evidence type="ECO:0000256" key="7">
    <source>
        <dbReference type="ARBA" id="ARBA00022958"/>
    </source>
</evidence>
<dbReference type="GO" id="GO:0008556">
    <property type="term" value="F:P-type potassium transmembrane transporter activity"/>
    <property type="evidence" value="ECO:0007669"/>
    <property type="project" value="InterPro"/>
</dbReference>
<evidence type="ECO:0000256" key="1">
    <source>
        <dbReference type="ARBA" id="ARBA00022448"/>
    </source>
</evidence>
<name>A0AAT9LDK4_9FIRM</name>
<reference evidence="12" key="1">
    <citation type="submission" date="2020-10" db="EMBL/GenBank/DDBJ databases">
        <authorList>
            <person name="Kadnikov V."/>
            <person name="Beletsky A.V."/>
            <person name="Mardanov A.V."/>
            <person name="Karnachuk O.V."/>
            <person name="Ravin N.V."/>
        </authorList>
    </citation>
    <scope>NUCLEOTIDE SEQUENCE</scope>
    <source>
        <strain evidence="12">Bu02</strain>
    </source>
</reference>
<evidence type="ECO:0000256" key="4">
    <source>
        <dbReference type="ARBA" id="ARBA00022692"/>
    </source>
</evidence>
<comment type="similarity">
    <text evidence="11">Belongs to the KdpC family.</text>
</comment>
<dbReference type="PANTHER" id="PTHR30042:SF2">
    <property type="entry name" value="POTASSIUM-TRANSPORTING ATPASE KDPC SUBUNIT"/>
    <property type="match status" value="1"/>
</dbReference>
<dbReference type="KEGG" id="fcz:IMF26_03280"/>
<proteinExistence type="inferred from homology"/>
<dbReference type="GO" id="GO:0005886">
    <property type="term" value="C:plasma membrane"/>
    <property type="evidence" value="ECO:0007669"/>
    <property type="project" value="UniProtKB-SubCell"/>
</dbReference>
<comment type="subunit">
    <text evidence="11">The system is composed of three essential subunits: KdpA, KdpB and KdpC.</text>
</comment>
<keyword evidence="7 11" id="KW-0630">Potassium</keyword>
<dbReference type="Pfam" id="PF02669">
    <property type="entry name" value="KdpC"/>
    <property type="match status" value="1"/>
</dbReference>
<evidence type="ECO:0000256" key="3">
    <source>
        <dbReference type="ARBA" id="ARBA00022538"/>
    </source>
</evidence>
<keyword evidence="2 11" id="KW-1003">Cell membrane</keyword>
<keyword evidence="10 11" id="KW-0472">Membrane</keyword>
<evidence type="ECO:0000256" key="10">
    <source>
        <dbReference type="ARBA" id="ARBA00023136"/>
    </source>
</evidence>
<dbReference type="GO" id="GO:0005524">
    <property type="term" value="F:ATP binding"/>
    <property type="evidence" value="ECO:0007669"/>
    <property type="project" value="UniProtKB-UniRule"/>
</dbReference>
<keyword evidence="3 11" id="KW-0633">Potassium transport</keyword>
<evidence type="ECO:0000313" key="12">
    <source>
        <dbReference type="EMBL" id="QUL99103.1"/>
    </source>
</evidence>
<keyword evidence="1 11" id="KW-0813">Transport</keyword>
<accession>A0AAT9LDK4</accession>
<gene>
    <name evidence="11 12" type="primary">kdpC</name>
    <name evidence="12" type="ORF">IMF26_03280</name>
</gene>
<evidence type="ECO:0000256" key="9">
    <source>
        <dbReference type="ARBA" id="ARBA00023065"/>
    </source>
</evidence>
<protein>
    <recommendedName>
        <fullName evidence="11">Potassium-transporting ATPase KdpC subunit</fullName>
    </recommendedName>
    <alternativeName>
        <fullName evidence="11">ATP phosphohydrolase [potassium-transporting] C chain</fullName>
    </alternativeName>
    <alternativeName>
        <fullName evidence="11">Potassium-binding and translocating subunit C</fullName>
    </alternativeName>
    <alternativeName>
        <fullName evidence="11">Potassium-translocating ATPase C chain</fullName>
    </alternativeName>
</protein>
<evidence type="ECO:0000256" key="11">
    <source>
        <dbReference type="HAMAP-Rule" id="MF_00276"/>
    </source>
</evidence>
<keyword evidence="5 11" id="KW-0547">Nucleotide-binding</keyword>
<keyword evidence="4 11" id="KW-0812">Transmembrane</keyword>
<sequence>MKRILLTSSLMLLTMTLLLGFIYPLATTGLAYLLFPRQASGSLIYRDGRVVGSELIGQKFTDPRYFHGRPSAAGEGYDASASGGSNLGPTNKKLLETIAERLAVVREENGLSTNEAVPADLVTCSASGLDPHISPEAALIQVPRIARARGVPEEKIRQLVEQHIEGRQFGFLGEPVVNVLKLNLALDALR</sequence>
<reference evidence="12" key="2">
    <citation type="journal article" date="2023" name="Biology">
        <title>Prokaryotic Life Associated with Coal-Fire Gas Vents Revealed by Metagenomics.</title>
        <authorList>
            <person name="Kadnikov V.V."/>
            <person name="Mardanov A.V."/>
            <person name="Beletsky A.V."/>
            <person name="Karnachuk O.V."/>
            <person name="Ravin N.V."/>
        </authorList>
    </citation>
    <scope>NUCLEOTIDE SEQUENCE</scope>
    <source>
        <strain evidence="12">Bu02</strain>
    </source>
</reference>
<evidence type="ECO:0000256" key="2">
    <source>
        <dbReference type="ARBA" id="ARBA00022475"/>
    </source>
</evidence>
<dbReference type="PANTHER" id="PTHR30042">
    <property type="entry name" value="POTASSIUM-TRANSPORTING ATPASE C CHAIN"/>
    <property type="match status" value="1"/>
</dbReference>
<evidence type="ECO:0000256" key="6">
    <source>
        <dbReference type="ARBA" id="ARBA00022840"/>
    </source>
</evidence>
<keyword evidence="9 11" id="KW-0406">Ion transport</keyword>
<dbReference type="NCBIfam" id="TIGR00681">
    <property type="entry name" value="kdpC"/>
    <property type="match status" value="1"/>
</dbReference>
<dbReference type="InterPro" id="IPR003820">
    <property type="entry name" value="KdpC"/>
</dbReference>
<organism evidence="12">
    <name type="scientific">Candidatus Fermentithermobacillus carboniphilus</name>
    <dbReference type="NCBI Taxonomy" id="3085328"/>
    <lineage>
        <taxon>Bacteria</taxon>
        <taxon>Bacillati</taxon>
        <taxon>Bacillota</taxon>
        <taxon>Candidatus Fermentithermobacillia</taxon>
        <taxon>Candidatus Fermentithermobacillales</taxon>
        <taxon>Candidatus Fermentithermobacillaceae</taxon>
        <taxon>Candidatus Fermentithermobacillus</taxon>
    </lineage>
</organism>
<dbReference type="HAMAP" id="MF_00276">
    <property type="entry name" value="KdpC"/>
    <property type="match status" value="1"/>
</dbReference>
<dbReference type="NCBIfam" id="NF001454">
    <property type="entry name" value="PRK00315.1"/>
    <property type="match status" value="1"/>
</dbReference>